<feature type="non-terminal residue" evidence="1">
    <location>
        <position position="1"/>
    </location>
</feature>
<dbReference type="EMBL" id="CAJVQC010133250">
    <property type="protein sequence ID" value="CAG8842166.1"/>
    <property type="molecule type" value="Genomic_DNA"/>
</dbReference>
<organism evidence="1 2">
    <name type="scientific">Racocetra persica</name>
    <dbReference type="NCBI Taxonomy" id="160502"/>
    <lineage>
        <taxon>Eukaryota</taxon>
        <taxon>Fungi</taxon>
        <taxon>Fungi incertae sedis</taxon>
        <taxon>Mucoromycota</taxon>
        <taxon>Glomeromycotina</taxon>
        <taxon>Glomeromycetes</taxon>
        <taxon>Diversisporales</taxon>
        <taxon>Gigasporaceae</taxon>
        <taxon>Racocetra</taxon>
    </lineage>
</organism>
<proteinExistence type="predicted"/>
<accession>A0ACA9SNK4</accession>
<evidence type="ECO:0000313" key="2">
    <source>
        <dbReference type="Proteomes" id="UP000789920"/>
    </source>
</evidence>
<sequence>LPLYFLQSDWMIYKGSKKFKTNKYKKACEPSTIYHFTESTKVAPSKFGSITAAAPR</sequence>
<name>A0ACA9SNK4_9GLOM</name>
<reference evidence="1" key="1">
    <citation type="submission" date="2021-06" db="EMBL/GenBank/DDBJ databases">
        <authorList>
            <person name="Kallberg Y."/>
            <person name="Tangrot J."/>
            <person name="Rosling A."/>
        </authorList>
    </citation>
    <scope>NUCLEOTIDE SEQUENCE</scope>
    <source>
        <strain evidence="1">MA461A</strain>
    </source>
</reference>
<evidence type="ECO:0000313" key="1">
    <source>
        <dbReference type="EMBL" id="CAG8842166.1"/>
    </source>
</evidence>
<keyword evidence="2" id="KW-1185">Reference proteome</keyword>
<feature type="non-terminal residue" evidence="1">
    <location>
        <position position="56"/>
    </location>
</feature>
<dbReference type="Proteomes" id="UP000789920">
    <property type="component" value="Unassembled WGS sequence"/>
</dbReference>
<protein>
    <submittedName>
        <fullName evidence="1">29930_t:CDS:1</fullName>
    </submittedName>
</protein>
<comment type="caution">
    <text evidence="1">The sequence shown here is derived from an EMBL/GenBank/DDBJ whole genome shotgun (WGS) entry which is preliminary data.</text>
</comment>
<gene>
    <name evidence="1" type="ORF">RPERSI_LOCUS32193</name>
</gene>